<dbReference type="Proteomes" id="UP001244297">
    <property type="component" value="Unassembled WGS sequence"/>
</dbReference>
<name>A0ABT8AQ63_9HYPH</name>
<dbReference type="RefSeq" id="WP_238292878.1">
    <property type="nucleotide sequence ID" value="NZ_BPQS01000060.1"/>
</dbReference>
<comment type="caution">
    <text evidence="3">The sequence shown here is derived from an EMBL/GenBank/DDBJ whole genome shotgun (WGS) entry which is preliminary data.</text>
</comment>
<sequence>MSQHTKQAVLTVLAMLAAAPVDAQVGPGAGSYICGRPGPERDAYDPPPGGRPPPAPADDGYGWRPLPPPPPPFADGDDRPPPRWRGEGDRQRSDSVCVTARGTCLTRAAPPDAPCSCEIPGFGYKRGRIED</sequence>
<feature type="region of interest" description="Disordered" evidence="1">
    <location>
        <begin position="24"/>
        <end position="96"/>
    </location>
</feature>
<keyword evidence="4" id="KW-1185">Reference proteome</keyword>
<reference evidence="4" key="1">
    <citation type="journal article" date="2019" name="Int. J. Syst. Evol. Microbiol.">
        <title>The Global Catalogue of Microorganisms (GCM) 10K type strain sequencing project: providing services to taxonomists for standard genome sequencing and annotation.</title>
        <authorList>
            <consortium name="The Broad Institute Genomics Platform"/>
            <consortium name="The Broad Institute Genome Sequencing Center for Infectious Disease"/>
            <person name="Wu L."/>
            <person name="Ma J."/>
        </authorList>
    </citation>
    <scope>NUCLEOTIDE SEQUENCE [LARGE SCALE GENOMIC DNA]</scope>
    <source>
        <strain evidence="4">CECT 7806</strain>
    </source>
</reference>
<proteinExistence type="predicted"/>
<evidence type="ECO:0000256" key="2">
    <source>
        <dbReference type="SAM" id="SignalP"/>
    </source>
</evidence>
<protein>
    <submittedName>
        <fullName evidence="3">Uncharacterized protein</fullName>
    </submittedName>
</protein>
<dbReference type="EMBL" id="JAUFPT010000049">
    <property type="protein sequence ID" value="MDN3571842.1"/>
    <property type="molecule type" value="Genomic_DNA"/>
</dbReference>
<evidence type="ECO:0000256" key="1">
    <source>
        <dbReference type="SAM" id="MobiDB-lite"/>
    </source>
</evidence>
<accession>A0ABT8AQ63</accession>
<evidence type="ECO:0000313" key="3">
    <source>
        <dbReference type="EMBL" id="MDN3571842.1"/>
    </source>
</evidence>
<feature type="compositionally biased region" description="Pro residues" evidence="1">
    <location>
        <begin position="45"/>
        <end position="56"/>
    </location>
</feature>
<gene>
    <name evidence="3" type="ORF">QWZ18_14550</name>
</gene>
<feature type="signal peptide" evidence="2">
    <location>
        <begin position="1"/>
        <end position="23"/>
    </location>
</feature>
<feature type="chain" id="PRO_5047335084" evidence="2">
    <location>
        <begin position="24"/>
        <end position="131"/>
    </location>
</feature>
<feature type="compositionally biased region" description="Basic and acidic residues" evidence="1">
    <location>
        <begin position="76"/>
        <end position="93"/>
    </location>
</feature>
<organism evidence="3 4">
    <name type="scientific">Methylobacterium longum</name>
    <dbReference type="NCBI Taxonomy" id="767694"/>
    <lineage>
        <taxon>Bacteria</taxon>
        <taxon>Pseudomonadati</taxon>
        <taxon>Pseudomonadota</taxon>
        <taxon>Alphaproteobacteria</taxon>
        <taxon>Hyphomicrobiales</taxon>
        <taxon>Methylobacteriaceae</taxon>
        <taxon>Methylobacterium</taxon>
    </lineage>
</organism>
<evidence type="ECO:0000313" key="4">
    <source>
        <dbReference type="Proteomes" id="UP001244297"/>
    </source>
</evidence>
<keyword evidence="2" id="KW-0732">Signal</keyword>